<organism evidence="2 3">
    <name type="scientific">Psilocybe cyanescens</name>
    <dbReference type="NCBI Taxonomy" id="93625"/>
    <lineage>
        <taxon>Eukaryota</taxon>
        <taxon>Fungi</taxon>
        <taxon>Dikarya</taxon>
        <taxon>Basidiomycota</taxon>
        <taxon>Agaricomycotina</taxon>
        <taxon>Agaricomycetes</taxon>
        <taxon>Agaricomycetidae</taxon>
        <taxon>Agaricales</taxon>
        <taxon>Agaricineae</taxon>
        <taxon>Strophariaceae</taxon>
        <taxon>Psilocybe</taxon>
    </lineage>
</organism>
<reference evidence="2 3" key="1">
    <citation type="journal article" date="2018" name="Evol. Lett.">
        <title>Horizontal gene cluster transfer increased hallucinogenic mushroom diversity.</title>
        <authorList>
            <person name="Reynolds H.T."/>
            <person name="Vijayakumar V."/>
            <person name="Gluck-Thaler E."/>
            <person name="Korotkin H.B."/>
            <person name="Matheny P.B."/>
            <person name="Slot J.C."/>
        </authorList>
    </citation>
    <scope>NUCLEOTIDE SEQUENCE [LARGE SCALE GENOMIC DNA]</scope>
    <source>
        <strain evidence="2 3">2631</strain>
    </source>
</reference>
<dbReference type="STRING" id="93625.A0A409XAV2"/>
<comment type="caution">
    <text evidence="2">The sequence shown here is derived from an EMBL/GenBank/DDBJ whole genome shotgun (WGS) entry which is preliminary data.</text>
</comment>
<evidence type="ECO:0000313" key="2">
    <source>
        <dbReference type="EMBL" id="PPQ87850.1"/>
    </source>
</evidence>
<dbReference type="PANTHER" id="PTHR31495:SF0">
    <property type="entry name" value="BINDING PROTEIN CALEOSIN, PUTATIVE (AFU_ORTHOLOGUE AFUA_5G13750)-RELATED"/>
    <property type="match status" value="1"/>
</dbReference>
<comment type="similarity">
    <text evidence="1">Belongs to the caleosin family.</text>
</comment>
<evidence type="ECO:0000256" key="1">
    <source>
        <dbReference type="ARBA" id="ARBA00006765"/>
    </source>
</evidence>
<keyword evidence="3" id="KW-1185">Reference proteome</keyword>
<proteinExistence type="inferred from homology"/>
<gene>
    <name evidence="2" type="ORF">CVT25_009502</name>
</gene>
<dbReference type="GO" id="GO:0004497">
    <property type="term" value="F:monooxygenase activity"/>
    <property type="evidence" value="ECO:0007669"/>
    <property type="project" value="TreeGrafter"/>
</dbReference>
<dbReference type="OrthoDB" id="640742at2759"/>
<dbReference type="InParanoid" id="A0A409XAV2"/>
<dbReference type="EMBL" id="NHYD01002198">
    <property type="protein sequence ID" value="PPQ87850.1"/>
    <property type="molecule type" value="Genomic_DNA"/>
</dbReference>
<dbReference type="PANTHER" id="PTHR31495">
    <property type="entry name" value="PEROXYGENASE 3-RELATED"/>
    <property type="match status" value="1"/>
</dbReference>
<dbReference type="Pfam" id="PF05042">
    <property type="entry name" value="Caleosin"/>
    <property type="match status" value="1"/>
</dbReference>
<accession>A0A409XAV2</accession>
<dbReference type="Proteomes" id="UP000283269">
    <property type="component" value="Unassembled WGS sequence"/>
</dbReference>
<dbReference type="GO" id="GO:0005509">
    <property type="term" value="F:calcium ion binding"/>
    <property type="evidence" value="ECO:0007669"/>
    <property type="project" value="TreeGrafter"/>
</dbReference>
<sequence>MVAPVDGPSSAPGTGFEPGKRNTALQAHVAFFDRDDDGIIWPSDTGPVDVDISTPLVTRRALAISNSYVTWGSILPDLLFRLKIKNMHRGKHGSDSGAYTTIGEFDDNRFDYIFNMYSPEPHTHLTFSEGVHMVHGNRNPYDPFGWFAAIFEWLATYILLWPTDPRGMKKEDVKAVYNDFWKETQILESQTC</sequence>
<name>A0A409XAV2_PSICY</name>
<evidence type="ECO:0000313" key="3">
    <source>
        <dbReference type="Proteomes" id="UP000283269"/>
    </source>
</evidence>
<dbReference type="InterPro" id="IPR007736">
    <property type="entry name" value="Caleosin-related"/>
</dbReference>
<protein>
    <submittedName>
        <fullName evidence="2">Uncharacterized protein</fullName>
    </submittedName>
</protein>
<dbReference type="AlphaFoldDB" id="A0A409XAV2"/>